<feature type="domain" description="DUF2520" evidence="2">
    <location>
        <begin position="133"/>
        <end position="257"/>
    </location>
</feature>
<evidence type="ECO:0000259" key="1">
    <source>
        <dbReference type="Pfam" id="PF03807"/>
    </source>
</evidence>
<accession>A0ABW2DIC1</accession>
<sequence length="270" mass="28996">MENEVTVGIVGAGNVACHLVRGLQKAGVKIALVYSRTIANAQKLAACSANTIATGSLDFTAAPPADVYLMAVPDQVLPQLAEQAIFPTQSIVAHTSGTQPLEVLSLPRAGGSFGVFYPLQTFSKEKEVDWQKVPLCLEASSPEAEQKLWFLAQKLSQQVVAMPGEKRRQLHLAAVFACNFTNHLLGVAQEVLKAADLPLNLLEPLVQETVSKAFEHPPFAVQTGPAQRGDVSTIQAHLQLLNALPQYQDLYQTLTDSIQTTAGLDPFSGE</sequence>
<gene>
    <name evidence="3" type="ORF">ACFQHR_00465</name>
</gene>
<dbReference type="InterPro" id="IPR008927">
    <property type="entry name" value="6-PGluconate_DH-like_C_sf"/>
</dbReference>
<evidence type="ECO:0000313" key="3">
    <source>
        <dbReference type="EMBL" id="MFC6996068.1"/>
    </source>
</evidence>
<evidence type="ECO:0000313" key="4">
    <source>
        <dbReference type="Proteomes" id="UP001596405"/>
    </source>
</evidence>
<proteinExistence type="predicted"/>
<dbReference type="InterPro" id="IPR018931">
    <property type="entry name" value="DUF2520"/>
</dbReference>
<name>A0ABW2DIC1_9BACT</name>
<keyword evidence="4" id="KW-1185">Reference proteome</keyword>
<dbReference type="PANTHER" id="PTHR40459">
    <property type="entry name" value="CONSERVED HYPOTHETICAL ALANINE AND LEUCINE RICH PROTEIN"/>
    <property type="match status" value="1"/>
</dbReference>
<dbReference type="EMBL" id="JBHSYQ010000001">
    <property type="protein sequence ID" value="MFC6996068.1"/>
    <property type="molecule type" value="Genomic_DNA"/>
</dbReference>
<feature type="domain" description="Pyrroline-5-carboxylate reductase catalytic N-terminal" evidence="1">
    <location>
        <begin position="6"/>
        <end position="91"/>
    </location>
</feature>
<dbReference type="InterPro" id="IPR036291">
    <property type="entry name" value="NAD(P)-bd_dom_sf"/>
</dbReference>
<dbReference type="Proteomes" id="UP001596405">
    <property type="component" value="Unassembled WGS sequence"/>
</dbReference>
<dbReference type="Gene3D" id="3.40.50.720">
    <property type="entry name" value="NAD(P)-binding Rossmann-like Domain"/>
    <property type="match status" value="1"/>
</dbReference>
<dbReference type="RefSeq" id="WP_066624084.1">
    <property type="nucleotide sequence ID" value="NZ_JBHSYQ010000001.1"/>
</dbReference>
<organism evidence="3 4">
    <name type="scientific">Rufibacter roseus</name>
    <dbReference type="NCBI Taxonomy" id="1567108"/>
    <lineage>
        <taxon>Bacteria</taxon>
        <taxon>Pseudomonadati</taxon>
        <taxon>Bacteroidota</taxon>
        <taxon>Cytophagia</taxon>
        <taxon>Cytophagales</taxon>
        <taxon>Hymenobacteraceae</taxon>
        <taxon>Rufibacter</taxon>
    </lineage>
</organism>
<reference evidence="4" key="1">
    <citation type="journal article" date="2019" name="Int. J. Syst. Evol. Microbiol.">
        <title>The Global Catalogue of Microorganisms (GCM) 10K type strain sequencing project: providing services to taxonomists for standard genome sequencing and annotation.</title>
        <authorList>
            <consortium name="The Broad Institute Genomics Platform"/>
            <consortium name="The Broad Institute Genome Sequencing Center for Infectious Disease"/>
            <person name="Wu L."/>
            <person name="Ma J."/>
        </authorList>
    </citation>
    <scope>NUCLEOTIDE SEQUENCE [LARGE SCALE GENOMIC DNA]</scope>
    <source>
        <strain evidence="4">CGMCC 4.7393</strain>
    </source>
</reference>
<dbReference type="SUPFAM" id="SSF51735">
    <property type="entry name" value="NAD(P)-binding Rossmann-fold domains"/>
    <property type="match status" value="1"/>
</dbReference>
<dbReference type="InterPro" id="IPR037108">
    <property type="entry name" value="TM1727-like_C_sf"/>
</dbReference>
<evidence type="ECO:0000259" key="2">
    <source>
        <dbReference type="Pfam" id="PF10728"/>
    </source>
</evidence>
<dbReference type="Pfam" id="PF03807">
    <property type="entry name" value="F420_oxidored"/>
    <property type="match status" value="1"/>
</dbReference>
<dbReference type="InterPro" id="IPR028939">
    <property type="entry name" value="P5C_Rdtase_cat_N"/>
</dbReference>
<dbReference type="PANTHER" id="PTHR40459:SF1">
    <property type="entry name" value="CONSERVED HYPOTHETICAL ALANINE AND LEUCINE RICH PROTEIN"/>
    <property type="match status" value="1"/>
</dbReference>
<dbReference type="Gene3D" id="1.10.1040.20">
    <property type="entry name" value="ProC-like, C-terminal domain"/>
    <property type="match status" value="1"/>
</dbReference>
<comment type="caution">
    <text evidence="3">The sequence shown here is derived from an EMBL/GenBank/DDBJ whole genome shotgun (WGS) entry which is preliminary data.</text>
</comment>
<protein>
    <submittedName>
        <fullName evidence="3">Rossmann-like and DUF2520 domain-containing protein</fullName>
    </submittedName>
</protein>
<dbReference type="Pfam" id="PF10728">
    <property type="entry name" value="DUF2520"/>
    <property type="match status" value="1"/>
</dbReference>
<dbReference type="SUPFAM" id="SSF48179">
    <property type="entry name" value="6-phosphogluconate dehydrogenase C-terminal domain-like"/>
    <property type="match status" value="1"/>
</dbReference>